<reference evidence="3 4" key="1">
    <citation type="submission" date="2015-06" db="EMBL/GenBank/DDBJ databases">
        <title>The Genome Sequence of Enterococcus faecium 131EA1.</title>
        <authorList>
            <consortium name="The Broad Institute Genomics Platform"/>
            <consortium name="The Broad Institute Genome Sequencing Center for Infectious Disease"/>
            <person name="Earl A.M."/>
            <person name="Van Tyne D."/>
            <person name="Lebreton F."/>
            <person name="Saavedra J.T."/>
            <person name="Gilmore M.S."/>
            <person name="Manson Mcguire A."/>
            <person name="Clock S."/>
            <person name="Crupain M."/>
            <person name="Rangan U."/>
            <person name="Young S."/>
            <person name="Abouelleil A."/>
            <person name="Cao P."/>
            <person name="Chapman S.B."/>
            <person name="Griggs A."/>
            <person name="Priest M."/>
            <person name="Shea T."/>
            <person name="Wortman J."/>
            <person name="Nusbaum C."/>
            <person name="Birren B."/>
        </authorList>
    </citation>
    <scope>NUCLEOTIDE SEQUENCE [LARGE SCALE GENOMIC DNA]</scope>
    <source>
        <strain evidence="3 4">131EA1</strain>
    </source>
</reference>
<dbReference type="InterPro" id="IPR013320">
    <property type="entry name" value="ConA-like_dom_sf"/>
</dbReference>
<feature type="signal peptide" evidence="2">
    <location>
        <begin position="1"/>
        <end position="23"/>
    </location>
</feature>
<proteinExistence type="predicted"/>
<evidence type="ECO:0000256" key="1">
    <source>
        <dbReference type="SAM" id="MobiDB-lite"/>
    </source>
</evidence>
<comment type="caution">
    <text evidence="3">The sequence shown here is derived from an EMBL/GenBank/DDBJ whole genome shotgun (WGS) entry which is preliminary data.</text>
</comment>
<accession>A0A2S7R9P9</accession>
<sequence length="978" mass="109824">MKKTKKFLLCMSAGILLAPCALDFQSRDQVLANTQDSVQIIDTNEEIQKIENDYAILSFKKQIKENKIAWYLNISGKQECSNVKIHISQTKDGESKIVTELESEVTKEIISADESGDLTIPVDSKNTYVFFTDLDKKVSVSASYSKDGNYLPMIDEEKIIYEGNSSVTEESTGVQESTEVADTDVSEETVSSESNTETSSTDTSESDTSMTKESTNSSNSTNESEDKSEEKSQDSMSEKVVADEHPEIRGSGKYGSVNVPSGAITIWDLFSVPIGPAKVEYMQNPYDNEGRPYSEVSLSGTRNWTALWSKRSNRLDFSHSFRGRTYVNFGTKEADGFAFVMQNDPRKETAITNAQSSSDGQNLGVYGAKEAYTKGISTKVTPEKDAVQKSVAIEFDLYTNKRSLGETLYDLDPSEPDKVFKAPHMAYSFPGNLNKTYVPLHENESDANQWFGTLGSLQAREARIIHRGKQKLNETVSQNVQDGTWYEFRFGFNADTKVFSYYLKNPVTDQQTEVITIPWSDLNEELDLANNDNKAYWGFTAANGGESGQTKIVFTEVPVNLDATLKNDVLNEKNESITVSEEDTTKEKSVSPGSEVTLTSKLYIDKGENSFTVDSWNVFSEEEVEVYDLSTVKDVVIKAPSGDILAKGTPKVEDGKLNITFDQDVTINPEETLDFSLTIQTKQDIQQDTHVQFYGVVNGTENSVPAEEKSFSSNPVYFWITKKDSMTELSWNESSIEKTKNQQVDIADISDEGMDTEFFWKDIDTNDLLEFTLFKDNEQLIRKEVTTSGENKFNIEKLIIPKNKLSYGGNNFTIQVKKLNPNGSNEILDKLILNVEVAGSLYFETAPADVSWTNRVPSQTKGILSRDKDNSIQLSVRDSRNIPDQDKNWFLILSLCKEKEDSFEYVWKPSTNSDLVDLGTTSLKVMDTNSALKDNYNYYNEWNSQEGILLKSKEYISIGDYSHNTKFVWNLCDTAIPK</sequence>
<dbReference type="Proteomes" id="UP000253144">
    <property type="component" value="Unassembled WGS sequence"/>
</dbReference>
<dbReference type="RefSeq" id="WP_096573166.1">
    <property type="nucleotide sequence ID" value="NZ_KZ846097.1"/>
</dbReference>
<organism evidence="3 4">
    <name type="scientific">Enterococcus faecium</name>
    <name type="common">Streptococcus faecium</name>
    <dbReference type="NCBI Taxonomy" id="1352"/>
    <lineage>
        <taxon>Bacteria</taxon>
        <taxon>Bacillati</taxon>
        <taxon>Bacillota</taxon>
        <taxon>Bacilli</taxon>
        <taxon>Lactobacillales</taxon>
        <taxon>Enterococcaceae</taxon>
        <taxon>Enterococcus</taxon>
    </lineage>
</organism>
<protein>
    <submittedName>
        <fullName evidence="3">Uncharacterized protein</fullName>
    </submittedName>
</protein>
<feature type="compositionally biased region" description="Low complexity" evidence="1">
    <location>
        <begin position="188"/>
        <end position="222"/>
    </location>
</feature>
<dbReference type="EMBL" id="LEQJ01000018">
    <property type="protein sequence ID" value="RBS27475.1"/>
    <property type="molecule type" value="Genomic_DNA"/>
</dbReference>
<dbReference type="SUPFAM" id="SSF49899">
    <property type="entry name" value="Concanavalin A-like lectins/glucanases"/>
    <property type="match status" value="1"/>
</dbReference>
<gene>
    <name evidence="3" type="ORF">EB12_02513</name>
</gene>
<name>A0A2S7R9P9_ENTFC</name>
<evidence type="ECO:0000256" key="2">
    <source>
        <dbReference type="SAM" id="SignalP"/>
    </source>
</evidence>
<dbReference type="AlphaFoldDB" id="A0A2S7R9P9"/>
<dbReference type="Gene3D" id="2.60.120.200">
    <property type="match status" value="1"/>
</dbReference>
<evidence type="ECO:0000313" key="4">
    <source>
        <dbReference type="Proteomes" id="UP000253144"/>
    </source>
</evidence>
<keyword evidence="2" id="KW-0732">Signal</keyword>
<feature type="compositionally biased region" description="Polar residues" evidence="1">
    <location>
        <begin position="166"/>
        <end position="178"/>
    </location>
</feature>
<feature type="chain" id="PRO_5044070725" evidence="2">
    <location>
        <begin position="24"/>
        <end position="978"/>
    </location>
</feature>
<feature type="region of interest" description="Disordered" evidence="1">
    <location>
        <begin position="166"/>
        <end position="256"/>
    </location>
</feature>
<evidence type="ECO:0000313" key="3">
    <source>
        <dbReference type="EMBL" id="RBS27475.1"/>
    </source>
</evidence>
<feature type="compositionally biased region" description="Basic and acidic residues" evidence="1">
    <location>
        <begin position="224"/>
        <end position="250"/>
    </location>
</feature>